<organism evidence="1 2">
    <name type="scientific">Stephania cephalantha</name>
    <dbReference type="NCBI Taxonomy" id="152367"/>
    <lineage>
        <taxon>Eukaryota</taxon>
        <taxon>Viridiplantae</taxon>
        <taxon>Streptophyta</taxon>
        <taxon>Embryophyta</taxon>
        <taxon>Tracheophyta</taxon>
        <taxon>Spermatophyta</taxon>
        <taxon>Magnoliopsida</taxon>
        <taxon>Ranunculales</taxon>
        <taxon>Menispermaceae</taxon>
        <taxon>Menispermoideae</taxon>
        <taxon>Cissampelideae</taxon>
        <taxon>Stephania</taxon>
    </lineage>
</organism>
<dbReference type="Proteomes" id="UP001419268">
    <property type="component" value="Unassembled WGS sequence"/>
</dbReference>
<proteinExistence type="predicted"/>
<evidence type="ECO:0000313" key="1">
    <source>
        <dbReference type="EMBL" id="KAK9111541.1"/>
    </source>
</evidence>
<comment type="caution">
    <text evidence="1">The sequence shown here is derived from an EMBL/GenBank/DDBJ whole genome shotgun (WGS) entry which is preliminary data.</text>
</comment>
<dbReference type="EMBL" id="JBBNAG010000008">
    <property type="protein sequence ID" value="KAK9111541.1"/>
    <property type="molecule type" value="Genomic_DNA"/>
</dbReference>
<reference evidence="1 2" key="1">
    <citation type="submission" date="2024-01" db="EMBL/GenBank/DDBJ databases">
        <title>Genome assemblies of Stephania.</title>
        <authorList>
            <person name="Yang L."/>
        </authorList>
    </citation>
    <scope>NUCLEOTIDE SEQUENCE [LARGE SCALE GENOMIC DNA]</scope>
    <source>
        <strain evidence="1">JXDWG</strain>
        <tissue evidence="1">Leaf</tissue>
    </source>
</reference>
<dbReference type="AlphaFoldDB" id="A0AAP0IB40"/>
<protein>
    <submittedName>
        <fullName evidence="1">Uncharacterized protein</fullName>
    </submittedName>
</protein>
<keyword evidence="2" id="KW-1185">Reference proteome</keyword>
<evidence type="ECO:0000313" key="2">
    <source>
        <dbReference type="Proteomes" id="UP001419268"/>
    </source>
</evidence>
<sequence>MAVTFTDLHTESGLKSIIEFLSGKSYISVVCCSFPGKVVGVRVGDQAFVSEAYLAEEDIQQRYGGVTYARIF</sequence>
<gene>
    <name evidence="1" type="ORF">Scep_019060</name>
</gene>
<accession>A0AAP0IB40</accession>
<name>A0AAP0IB40_9MAGN</name>